<dbReference type="EMBL" id="DSYK01000660">
    <property type="protein sequence ID" value="HGS22822.1"/>
    <property type="molecule type" value="Genomic_DNA"/>
</dbReference>
<evidence type="ECO:0000256" key="1">
    <source>
        <dbReference type="ARBA" id="ARBA00007569"/>
    </source>
</evidence>
<reference evidence="3" key="1">
    <citation type="journal article" date="2020" name="mSystems">
        <title>Genome- and Community-Level Interaction Insights into Carbon Utilization and Element Cycling Functions of Hydrothermarchaeota in Hydrothermal Sediment.</title>
        <authorList>
            <person name="Zhou Z."/>
            <person name="Liu Y."/>
            <person name="Xu W."/>
            <person name="Pan J."/>
            <person name="Luo Z.H."/>
            <person name="Li M."/>
        </authorList>
    </citation>
    <scope>NUCLEOTIDE SEQUENCE [LARGE SCALE GENOMIC DNA]</scope>
    <source>
        <strain evidence="3">SpSt-573</strain>
    </source>
</reference>
<dbReference type="PANTHER" id="PTHR10884">
    <property type="entry name" value="NADH DEHYDROGENASE UBIQUINONE IRON-SULFUR PROTEIN 3"/>
    <property type="match status" value="1"/>
</dbReference>
<dbReference type="Gene3D" id="3.30.460.80">
    <property type="entry name" value="NADH:ubiquinone oxidoreductase, 30kDa subunit"/>
    <property type="match status" value="1"/>
</dbReference>
<organism evidence="3">
    <name type="scientific">Anaerolinea thermolimosa</name>
    <dbReference type="NCBI Taxonomy" id="229919"/>
    <lineage>
        <taxon>Bacteria</taxon>
        <taxon>Bacillati</taxon>
        <taxon>Chloroflexota</taxon>
        <taxon>Anaerolineae</taxon>
        <taxon>Anaerolineales</taxon>
        <taxon>Anaerolineaceae</taxon>
        <taxon>Anaerolinea</taxon>
    </lineage>
</organism>
<evidence type="ECO:0000259" key="2">
    <source>
        <dbReference type="Pfam" id="PF00329"/>
    </source>
</evidence>
<dbReference type="InterPro" id="IPR001268">
    <property type="entry name" value="NADH_UbQ_OxRdtase_30kDa_su"/>
</dbReference>
<dbReference type="InterPro" id="IPR037232">
    <property type="entry name" value="NADH_quin_OxRdtase_su_C/D-like"/>
</dbReference>
<comment type="caution">
    <text evidence="3">The sequence shown here is derived from an EMBL/GenBank/DDBJ whole genome shotgun (WGS) entry which is preliminary data.</text>
</comment>
<evidence type="ECO:0000313" key="3">
    <source>
        <dbReference type="EMBL" id="HGS22822.1"/>
    </source>
</evidence>
<accession>A0A7C4KIR2</accession>
<comment type="similarity">
    <text evidence="1">Belongs to the complex I 30 kDa subunit family.</text>
</comment>
<dbReference type="SUPFAM" id="SSF143243">
    <property type="entry name" value="Nqo5-like"/>
    <property type="match status" value="1"/>
</dbReference>
<sequence length="166" mass="18237">MDSEGLIQTAVELLAPWTLKVNRPEENRVDVFVAPDHLKDAVKAIVRAQWGYFSALTGLDQPPAEEGATEGTIEALYHFCRGPVVLSIRTSVPYSNPVIESICDVIPSATLYERELMEMFGVVIPGTPSTDRLLLADDWPEGVYPLRKSFTGFGEQKLEEADGNAA</sequence>
<proteinExistence type="inferred from homology"/>
<protein>
    <submittedName>
        <fullName evidence="3">NADH-quinone oxidoreductase subunit C</fullName>
    </submittedName>
</protein>
<dbReference type="Pfam" id="PF00329">
    <property type="entry name" value="Complex1_30kDa"/>
    <property type="match status" value="1"/>
</dbReference>
<dbReference type="AlphaFoldDB" id="A0A7C4KIR2"/>
<name>A0A7C4KIR2_9CHLR</name>
<feature type="domain" description="NADH:ubiquinone oxidoreductase 30kDa subunit" evidence="2">
    <location>
        <begin position="32"/>
        <end position="153"/>
    </location>
</feature>
<gene>
    <name evidence="3" type="ORF">ENT37_13285</name>
</gene>
<dbReference type="GO" id="GO:0008137">
    <property type="term" value="F:NADH dehydrogenase (ubiquinone) activity"/>
    <property type="evidence" value="ECO:0007669"/>
    <property type="project" value="InterPro"/>
</dbReference>
<dbReference type="PANTHER" id="PTHR10884:SF14">
    <property type="entry name" value="NADH DEHYDROGENASE [UBIQUINONE] IRON-SULFUR PROTEIN 3, MITOCHONDRIAL"/>
    <property type="match status" value="1"/>
</dbReference>